<dbReference type="EMBL" id="ABJB010680221">
    <property type="status" value="NOT_ANNOTATED_CDS"/>
    <property type="molecule type" value="Genomic_DNA"/>
</dbReference>
<dbReference type="VEuPathDB" id="VectorBase:ISCI016773"/>
<evidence type="ECO:0000313" key="3">
    <source>
        <dbReference type="EnsemblMetazoa" id="ISCW016773-PA"/>
    </source>
</evidence>
<dbReference type="AlphaFoldDB" id="B7P8X2"/>
<sequence>MEGAKASKYMGEVQTKGAGLVPKRALKVMDGEVNRVLILGQDCIVPVPYQVPRKDNAPAPVQADLSGPARYGSTSTNAPPPASRFWFGNDESVLEQLRQAREHYQEQDPQTVASAVLNYCLGTSALTIKKCPHEPMIPVVLVVGGALALLSSVANIVVRSGRLYPSESDPEANERKFLILGTATGVLNLFMFAFFILGCVVVYGSLWPSKDPNSTGYCSPMAFYFAFWFHNAVFIFIGFLLFIGLLGMICGSCFC</sequence>
<dbReference type="EnsemblMetazoa" id="ISCW016773-RA">
    <property type="protein sequence ID" value="ISCW016773-PA"/>
    <property type="gene ID" value="ISCW016773"/>
</dbReference>
<dbReference type="InterPro" id="IPR040350">
    <property type="entry name" value="TMEM272"/>
</dbReference>
<feature type="transmembrane region" description="Helical" evidence="1">
    <location>
        <begin position="136"/>
        <end position="158"/>
    </location>
</feature>
<dbReference type="EMBL" id="DS660824">
    <property type="protein sequence ID" value="EEC03044.1"/>
    <property type="molecule type" value="Genomic_DNA"/>
</dbReference>
<protein>
    <submittedName>
        <fullName evidence="2 3">Uncharacterized protein</fullName>
    </submittedName>
</protein>
<organism>
    <name type="scientific">Ixodes scapularis</name>
    <name type="common">Black-legged tick</name>
    <name type="synonym">Deer tick</name>
    <dbReference type="NCBI Taxonomy" id="6945"/>
    <lineage>
        <taxon>Eukaryota</taxon>
        <taxon>Metazoa</taxon>
        <taxon>Ecdysozoa</taxon>
        <taxon>Arthropoda</taxon>
        <taxon>Chelicerata</taxon>
        <taxon>Arachnida</taxon>
        <taxon>Acari</taxon>
        <taxon>Parasitiformes</taxon>
        <taxon>Ixodida</taxon>
        <taxon>Ixodoidea</taxon>
        <taxon>Ixodidae</taxon>
        <taxon>Ixodinae</taxon>
        <taxon>Ixodes</taxon>
    </lineage>
</organism>
<proteinExistence type="predicted"/>
<dbReference type="PANTHER" id="PTHR33444:SF2">
    <property type="entry name" value="MARVEL DOMAIN-CONTAINING PROTEIN"/>
    <property type="match status" value="1"/>
</dbReference>
<dbReference type="HOGENOM" id="CLU_1091018_0_0_1"/>
<evidence type="ECO:0000256" key="1">
    <source>
        <dbReference type="SAM" id="Phobius"/>
    </source>
</evidence>
<dbReference type="EMBL" id="ABJB010610591">
    <property type="status" value="NOT_ANNOTATED_CDS"/>
    <property type="molecule type" value="Genomic_DNA"/>
</dbReference>
<reference evidence="3" key="2">
    <citation type="submission" date="2020-05" db="UniProtKB">
        <authorList>
            <consortium name="EnsemblMetazoa"/>
        </authorList>
    </citation>
    <scope>IDENTIFICATION</scope>
    <source>
        <strain evidence="3">wikel</strain>
    </source>
</reference>
<dbReference type="VEuPathDB" id="VectorBase:ISCW016773"/>
<dbReference type="OrthoDB" id="6157510at2759"/>
<feature type="transmembrane region" description="Helical" evidence="1">
    <location>
        <begin position="223"/>
        <end position="249"/>
    </location>
</feature>
<accession>B7P8X2</accession>
<reference evidence="2 4" key="1">
    <citation type="submission" date="2008-03" db="EMBL/GenBank/DDBJ databases">
        <title>Annotation of Ixodes scapularis.</title>
        <authorList>
            <consortium name="Ixodes scapularis Genome Project Consortium"/>
            <person name="Caler E."/>
            <person name="Hannick L.I."/>
            <person name="Bidwell S."/>
            <person name="Joardar V."/>
            <person name="Thiagarajan M."/>
            <person name="Amedeo P."/>
            <person name="Galinsky K.J."/>
            <person name="Schobel S."/>
            <person name="Inman J."/>
            <person name="Hostetler J."/>
            <person name="Miller J."/>
            <person name="Hammond M."/>
            <person name="Megy K."/>
            <person name="Lawson D."/>
            <person name="Kodira C."/>
            <person name="Sutton G."/>
            <person name="Meyer J."/>
            <person name="Hill C.A."/>
            <person name="Birren B."/>
            <person name="Nene V."/>
            <person name="Collins F."/>
            <person name="Alarcon-Chaidez F."/>
            <person name="Wikel S."/>
            <person name="Strausberg R."/>
        </authorList>
    </citation>
    <scope>NUCLEOTIDE SEQUENCE [LARGE SCALE GENOMIC DNA]</scope>
    <source>
        <strain evidence="4">Wikel</strain>
        <strain evidence="2">Wikel colony</strain>
    </source>
</reference>
<dbReference type="Proteomes" id="UP000001555">
    <property type="component" value="Unassembled WGS sequence"/>
</dbReference>
<feature type="transmembrane region" description="Helical" evidence="1">
    <location>
        <begin position="178"/>
        <end position="203"/>
    </location>
</feature>
<dbReference type="VEuPathDB" id="VectorBase:ISCP_017522"/>
<keyword evidence="1" id="KW-1133">Transmembrane helix</keyword>
<keyword evidence="4" id="KW-1185">Reference proteome</keyword>
<keyword evidence="1" id="KW-0812">Transmembrane</keyword>
<dbReference type="PaxDb" id="6945-B7P8X2"/>
<evidence type="ECO:0000313" key="4">
    <source>
        <dbReference type="Proteomes" id="UP000001555"/>
    </source>
</evidence>
<gene>
    <name evidence="2" type="ORF">IscW_ISCW016773</name>
</gene>
<name>B7P8X2_IXOSC</name>
<dbReference type="EMBL" id="ABJB010888179">
    <property type="status" value="NOT_ANNOTATED_CDS"/>
    <property type="molecule type" value="Genomic_DNA"/>
</dbReference>
<dbReference type="SMART" id="SM01167">
    <property type="entry name" value="DUF1900"/>
    <property type="match status" value="1"/>
</dbReference>
<dbReference type="InParanoid" id="B7P8X2"/>
<keyword evidence="1" id="KW-0472">Membrane</keyword>
<evidence type="ECO:0000313" key="2">
    <source>
        <dbReference type="EMBL" id="EEC03044.1"/>
    </source>
</evidence>
<dbReference type="PANTHER" id="PTHR33444">
    <property type="entry name" value="SI:DKEY-19B23.12-RELATED"/>
    <property type="match status" value="1"/>
</dbReference>